<evidence type="ECO:0000256" key="1">
    <source>
        <dbReference type="SAM" id="MobiDB-lite"/>
    </source>
</evidence>
<reference evidence="2" key="1">
    <citation type="submission" date="2020-08" db="EMBL/GenBank/DDBJ databases">
        <title>Bridging the membrane lipid divide: bacteria of the FCB group superphylum have the potential to synthesize archaeal ether lipids.</title>
        <authorList>
            <person name="Villanueva L."/>
            <person name="von Meijenfeldt F.A.B."/>
            <person name="Westbye A.B."/>
            <person name="Yadav S."/>
            <person name="Hopmans E.C."/>
            <person name="Dutilh B.E."/>
            <person name="Sinninghe Damste J.S."/>
        </authorList>
    </citation>
    <scope>NUCLEOTIDE SEQUENCE</scope>
    <source>
        <strain evidence="2">NIOZ-UU159</strain>
    </source>
</reference>
<dbReference type="EMBL" id="MW030587">
    <property type="protein sequence ID" value="QPI16607.1"/>
    <property type="molecule type" value="Genomic_DNA"/>
</dbReference>
<sequence length="176" mass="19916">MDNGGGFLPKKLVNIFRRKPKNRLLRQLSISKISKGQSVSINDINKDNRYVIDVTYPSGTKRVYNDVTIKDYTLSKNKVTSVLYVYNKHYAEFKIRDGKSPSPRTIKNFSSIKFYYTKESNPISTSFSLKLKESTPRNVTLVSKRTKSSSKKTKVAPGPALHSNSDFLKGGKSKLN</sequence>
<feature type="compositionally biased region" description="Basic residues" evidence="1">
    <location>
        <begin position="144"/>
        <end position="154"/>
    </location>
</feature>
<evidence type="ECO:0000313" key="2">
    <source>
        <dbReference type="EMBL" id="QPI16607.1"/>
    </source>
</evidence>
<gene>
    <name evidence="2" type="ORF">NIOZUU159_00098</name>
</gene>
<name>A0A7S9SUI8_9VIRU</name>
<protein>
    <submittedName>
        <fullName evidence="2">Uncharacterized protein</fullName>
    </submittedName>
</protein>
<accession>A0A7S9SUI8</accession>
<feature type="region of interest" description="Disordered" evidence="1">
    <location>
        <begin position="137"/>
        <end position="176"/>
    </location>
</feature>
<organism evidence="2">
    <name type="scientific">Virus NIOZ-UU159</name>
    <dbReference type="NCBI Taxonomy" id="2763270"/>
    <lineage>
        <taxon>Viruses</taxon>
    </lineage>
</organism>
<proteinExistence type="predicted"/>